<reference evidence="2" key="1">
    <citation type="journal article" date="2013" name="Genetics">
        <title>The draft genome and transcriptome of Panagrellus redivivus are shaped by the harsh demands of a free-living lifestyle.</title>
        <authorList>
            <person name="Srinivasan J."/>
            <person name="Dillman A.R."/>
            <person name="Macchietto M.G."/>
            <person name="Heikkinen L."/>
            <person name="Lakso M."/>
            <person name="Fracchia K.M."/>
            <person name="Antoshechkin I."/>
            <person name="Mortazavi A."/>
            <person name="Wong G."/>
            <person name="Sternberg P.W."/>
        </authorList>
    </citation>
    <scope>NUCLEOTIDE SEQUENCE [LARGE SCALE GENOMIC DNA]</scope>
    <source>
        <strain evidence="2">MT8872</strain>
    </source>
</reference>
<organism evidence="2 3">
    <name type="scientific">Panagrellus redivivus</name>
    <name type="common">Microworm</name>
    <dbReference type="NCBI Taxonomy" id="6233"/>
    <lineage>
        <taxon>Eukaryota</taxon>
        <taxon>Metazoa</taxon>
        <taxon>Ecdysozoa</taxon>
        <taxon>Nematoda</taxon>
        <taxon>Chromadorea</taxon>
        <taxon>Rhabditida</taxon>
        <taxon>Tylenchina</taxon>
        <taxon>Panagrolaimomorpha</taxon>
        <taxon>Panagrolaimoidea</taxon>
        <taxon>Panagrolaimidae</taxon>
        <taxon>Panagrellus</taxon>
    </lineage>
</organism>
<dbReference type="WBParaSite" id="Pan_g2022.t1">
    <property type="protein sequence ID" value="Pan_g2022.t1"/>
    <property type="gene ID" value="Pan_g2022"/>
</dbReference>
<dbReference type="PANTHER" id="PTHR46306:SF1">
    <property type="entry name" value="BTB_POZ DOMAIN-CONTAINING PROTEIN 9"/>
    <property type="match status" value="1"/>
</dbReference>
<evidence type="ECO:0000313" key="2">
    <source>
        <dbReference type="Proteomes" id="UP000492821"/>
    </source>
</evidence>
<dbReference type="SUPFAM" id="SSF49785">
    <property type="entry name" value="Galactose-binding domain-like"/>
    <property type="match status" value="1"/>
</dbReference>
<dbReference type="Proteomes" id="UP000492821">
    <property type="component" value="Unassembled WGS sequence"/>
</dbReference>
<dbReference type="Pfam" id="PF07707">
    <property type="entry name" value="BACK"/>
    <property type="match status" value="1"/>
</dbReference>
<dbReference type="Gene3D" id="3.30.710.10">
    <property type="entry name" value="Potassium Channel Kv1.1, Chain A"/>
    <property type="match status" value="1"/>
</dbReference>
<sequence>MSISDKSGVAQLTKEIGGLYLSNDFSDVTIVIDGTELPAHRNILSTRCPYFKTMFASGMIESTTKRIELHEIPITGFKSVLKWIYTAEIEFSQMDFALEVYRLSNMYELTDLEDLAVDYVTGNHNIDNLCLILNSSNLLSYYFIDDFVEGHCSEILAHETFVTLSKDALNALLNAFWEDATNIEILEAFVRWMKANPDKAEHFPELLKQIPLKSIKFGELLSIVPAELINANILADVAREQQSMFDSGSVTDVNFAVPKYGAKVIGKNVFLSSRFLKEEDEAEGTDSVIIDLGQCIKLNFLNVATNNELPHAITHSVKVCVSVDNKNWTGIDDKRCSDILDHRITFEFERIVRFIRFTCEYPVTTLIDLTTLIARYNSRTC</sequence>
<dbReference type="Pfam" id="PF00651">
    <property type="entry name" value="BTB"/>
    <property type="match status" value="1"/>
</dbReference>
<dbReference type="PANTHER" id="PTHR46306">
    <property type="entry name" value="BTB/POZ DOMAIN-CONTAINING PROTEIN 9"/>
    <property type="match status" value="1"/>
</dbReference>
<dbReference type="AlphaFoldDB" id="A0A7E4VGU0"/>
<dbReference type="SUPFAM" id="SSF54695">
    <property type="entry name" value="POZ domain"/>
    <property type="match status" value="1"/>
</dbReference>
<reference evidence="3" key="2">
    <citation type="submission" date="2020-10" db="UniProtKB">
        <authorList>
            <consortium name="WormBaseParasite"/>
        </authorList>
    </citation>
    <scope>IDENTIFICATION</scope>
</reference>
<proteinExistence type="predicted"/>
<dbReference type="Gene3D" id="2.60.120.260">
    <property type="entry name" value="Galactose-binding domain-like"/>
    <property type="match status" value="1"/>
</dbReference>
<name>A0A7E4VGU0_PANRE</name>
<feature type="domain" description="BTB" evidence="1">
    <location>
        <begin position="26"/>
        <end position="93"/>
    </location>
</feature>
<dbReference type="GO" id="GO:0008344">
    <property type="term" value="P:adult locomotory behavior"/>
    <property type="evidence" value="ECO:0007669"/>
    <property type="project" value="TreeGrafter"/>
</dbReference>
<dbReference type="InterPro" id="IPR000210">
    <property type="entry name" value="BTB/POZ_dom"/>
</dbReference>
<dbReference type="InterPro" id="IPR011705">
    <property type="entry name" value="BACK"/>
</dbReference>
<dbReference type="PROSITE" id="PS50097">
    <property type="entry name" value="BTB"/>
    <property type="match status" value="1"/>
</dbReference>
<dbReference type="SMART" id="SM00225">
    <property type="entry name" value="BTB"/>
    <property type="match status" value="1"/>
</dbReference>
<protein>
    <submittedName>
        <fullName evidence="3">BTB domain-containing protein</fullName>
    </submittedName>
</protein>
<evidence type="ECO:0000259" key="1">
    <source>
        <dbReference type="PROSITE" id="PS50097"/>
    </source>
</evidence>
<dbReference type="GO" id="GO:0050804">
    <property type="term" value="P:modulation of chemical synaptic transmission"/>
    <property type="evidence" value="ECO:0007669"/>
    <property type="project" value="TreeGrafter"/>
</dbReference>
<dbReference type="Gene3D" id="1.25.40.420">
    <property type="match status" value="1"/>
</dbReference>
<dbReference type="InterPro" id="IPR008979">
    <property type="entry name" value="Galactose-bd-like_sf"/>
</dbReference>
<dbReference type="GO" id="GO:0005737">
    <property type="term" value="C:cytoplasm"/>
    <property type="evidence" value="ECO:0007669"/>
    <property type="project" value="TreeGrafter"/>
</dbReference>
<keyword evidence="2" id="KW-1185">Reference proteome</keyword>
<dbReference type="InterPro" id="IPR052407">
    <property type="entry name" value="BTB_POZ_domain_cont_9"/>
</dbReference>
<evidence type="ECO:0000313" key="3">
    <source>
        <dbReference type="WBParaSite" id="Pan_g2022.t1"/>
    </source>
</evidence>
<dbReference type="GO" id="GO:0048512">
    <property type="term" value="P:circadian behavior"/>
    <property type="evidence" value="ECO:0007669"/>
    <property type="project" value="TreeGrafter"/>
</dbReference>
<dbReference type="InterPro" id="IPR011333">
    <property type="entry name" value="SKP1/BTB/POZ_sf"/>
</dbReference>
<accession>A0A7E4VGU0</accession>